<feature type="compositionally biased region" description="Acidic residues" evidence="1">
    <location>
        <begin position="38"/>
        <end position="48"/>
    </location>
</feature>
<dbReference type="AlphaFoldDB" id="A0A068S0C0"/>
<dbReference type="OrthoDB" id="10454938at2759"/>
<evidence type="ECO:0000313" key="2">
    <source>
        <dbReference type="EMBL" id="CDH54676.1"/>
    </source>
</evidence>
<feature type="compositionally biased region" description="Polar residues" evidence="1">
    <location>
        <begin position="1"/>
        <end position="24"/>
    </location>
</feature>
<feature type="compositionally biased region" description="Basic and acidic residues" evidence="1">
    <location>
        <begin position="80"/>
        <end position="94"/>
    </location>
</feature>
<protein>
    <submittedName>
        <fullName evidence="2">Uncharacterized protein</fullName>
    </submittedName>
</protein>
<feature type="compositionally biased region" description="Polar residues" evidence="1">
    <location>
        <begin position="59"/>
        <end position="75"/>
    </location>
</feature>
<organism evidence="2 3">
    <name type="scientific">Lichtheimia corymbifera JMRC:FSU:9682</name>
    <dbReference type="NCBI Taxonomy" id="1263082"/>
    <lineage>
        <taxon>Eukaryota</taxon>
        <taxon>Fungi</taxon>
        <taxon>Fungi incertae sedis</taxon>
        <taxon>Mucoromycota</taxon>
        <taxon>Mucoromycotina</taxon>
        <taxon>Mucoromycetes</taxon>
        <taxon>Mucorales</taxon>
        <taxon>Lichtheimiaceae</taxon>
        <taxon>Lichtheimia</taxon>
    </lineage>
</organism>
<dbReference type="EMBL" id="CBTN010000024">
    <property type="protein sequence ID" value="CDH54676.1"/>
    <property type="molecule type" value="Genomic_DNA"/>
</dbReference>
<dbReference type="VEuPathDB" id="FungiDB:LCOR_05898.1"/>
<sequence>MAEQGTNFGRHTGGRVSNVTTGSYDTEEEYPSYLTLQEDIDPSTSDESDVSRLTMEYPSDSSGGYTTDEGNSADNMSLDDNDHHGGDDHDRQDNDSLLSSLCARITSLKVLAFDNGKGLILSVFIVR</sequence>
<feature type="region of interest" description="Disordered" evidence="1">
    <location>
        <begin position="1"/>
        <end position="95"/>
    </location>
</feature>
<keyword evidence="3" id="KW-1185">Reference proteome</keyword>
<evidence type="ECO:0000256" key="1">
    <source>
        <dbReference type="SAM" id="MobiDB-lite"/>
    </source>
</evidence>
<accession>A0A068S0C0</accession>
<name>A0A068S0C0_9FUNG</name>
<evidence type="ECO:0000313" key="3">
    <source>
        <dbReference type="Proteomes" id="UP000027586"/>
    </source>
</evidence>
<reference evidence="2" key="1">
    <citation type="submission" date="2013-08" db="EMBL/GenBank/DDBJ databases">
        <title>Gene expansion shapes genome architecture in the human pathogen Lichtheimia corymbifera: an evolutionary genomics analysis in the ancient terrestrial Mucorales (Mucoromycotina).</title>
        <authorList>
            <person name="Schwartze V.U."/>
            <person name="Winter S."/>
            <person name="Shelest E."/>
            <person name="Marcet-Houben M."/>
            <person name="Horn F."/>
            <person name="Wehner S."/>
            <person name="Hoffmann K."/>
            <person name="Riege K."/>
            <person name="Sammeth M."/>
            <person name="Nowrousian M."/>
            <person name="Valiante V."/>
            <person name="Linde J."/>
            <person name="Jacobsen I.D."/>
            <person name="Marz M."/>
            <person name="Brakhage A.A."/>
            <person name="Gabaldon T."/>
            <person name="Bocker S."/>
            <person name="Voigt K."/>
        </authorList>
    </citation>
    <scope>NUCLEOTIDE SEQUENCE [LARGE SCALE GENOMIC DNA]</scope>
    <source>
        <strain evidence="2">FSU 9682</strain>
    </source>
</reference>
<proteinExistence type="predicted"/>
<gene>
    <name evidence="2" type="ORF">LCOR_05898.1</name>
</gene>
<comment type="caution">
    <text evidence="2">The sequence shown here is derived from an EMBL/GenBank/DDBJ whole genome shotgun (WGS) entry which is preliminary data.</text>
</comment>
<dbReference type="Proteomes" id="UP000027586">
    <property type="component" value="Unassembled WGS sequence"/>
</dbReference>